<dbReference type="PATRIC" id="fig|1538.10.peg.1001"/>
<proteinExistence type="predicted"/>
<feature type="transmembrane region" description="Helical" evidence="1">
    <location>
        <begin position="43"/>
        <end position="62"/>
    </location>
</feature>
<feature type="transmembrane region" description="Helical" evidence="1">
    <location>
        <begin position="14"/>
        <end position="37"/>
    </location>
</feature>
<keyword evidence="1" id="KW-0472">Membrane</keyword>
<dbReference type="Pfam" id="PF12670">
    <property type="entry name" value="DUF3792"/>
    <property type="match status" value="1"/>
</dbReference>
<keyword evidence="1" id="KW-1133">Transmembrane helix</keyword>
<name>A0A166S9L9_9CLOT</name>
<sequence length="122" mass="13349">MEKGSNYLPAVEGVLRGFIITVILLLIFAVIMTFIDIGSRVRYIFYVITNILSIMYGVIYAVRRIGKKGWLVGIGVTLLYLFILYVVSVVSGNSAAISSYGVKRLLLDLIVGALSGMIAINL</sequence>
<keyword evidence="1" id="KW-0812">Transmembrane</keyword>
<feature type="transmembrane region" description="Helical" evidence="1">
    <location>
        <begin position="69"/>
        <end position="90"/>
    </location>
</feature>
<dbReference type="OrthoDB" id="2086722at2"/>
<dbReference type="NCBIfam" id="TIGR04086">
    <property type="entry name" value="TIGR04086_membr"/>
    <property type="match status" value="1"/>
</dbReference>
<evidence type="ECO:0008006" key="4">
    <source>
        <dbReference type="Google" id="ProtNLM"/>
    </source>
</evidence>
<evidence type="ECO:0000256" key="1">
    <source>
        <dbReference type="SAM" id="Phobius"/>
    </source>
</evidence>
<dbReference type="AlphaFoldDB" id="A0A166S9L9"/>
<dbReference type="Proteomes" id="UP000077407">
    <property type="component" value="Unassembled WGS sequence"/>
</dbReference>
<comment type="caution">
    <text evidence="2">The sequence shown here is derived from an EMBL/GenBank/DDBJ whole genome shotgun (WGS) entry which is preliminary data.</text>
</comment>
<reference evidence="2 3" key="1">
    <citation type="journal article" date="2015" name="Biotechnol. Bioeng.">
        <title>Genome sequence and phenotypic characterization of Caulobacter segnis.</title>
        <authorList>
            <person name="Patel S."/>
            <person name="Fletcher B."/>
            <person name="Scott D.C."/>
            <person name="Ely B."/>
        </authorList>
    </citation>
    <scope>NUCLEOTIDE SEQUENCE [LARGE SCALE GENOMIC DNA]</scope>
    <source>
        <strain evidence="2 3">ERI-2</strain>
    </source>
</reference>
<organism evidence="2 3">
    <name type="scientific">Clostridium ljungdahlii</name>
    <dbReference type="NCBI Taxonomy" id="1538"/>
    <lineage>
        <taxon>Bacteria</taxon>
        <taxon>Bacillati</taxon>
        <taxon>Bacillota</taxon>
        <taxon>Clostridia</taxon>
        <taxon>Eubacteriales</taxon>
        <taxon>Clostridiaceae</taxon>
        <taxon>Clostridium</taxon>
    </lineage>
</organism>
<protein>
    <recommendedName>
        <fullName evidence="4">TIGR04086 family membrane protein</fullName>
    </recommendedName>
</protein>
<accession>A0A166S9L9</accession>
<gene>
    <name evidence="2" type="ORF">WY13_00506</name>
</gene>
<evidence type="ECO:0000313" key="2">
    <source>
        <dbReference type="EMBL" id="OAA91861.1"/>
    </source>
</evidence>
<dbReference type="InterPro" id="IPR023804">
    <property type="entry name" value="DUF3792_TM"/>
</dbReference>
<evidence type="ECO:0000313" key="3">
    <source>
        <dbReference type="Proteomes" id="UP000077407"/>
    </source>
</evidence>
<dbReference type="RefSeq" id="WP_063554123.1">
    <property type="nucleotide sequence ID" value="NZ_LITT01000004.1"/>
</dbReference>
<dbReference type="EMBL" id="LITT01000004">
    <property type="protein sequence ID" value="OAA91861.1"/>
    <property type="molecule type" value="Genomic_DNA"/>
</dbReference>